<evidence type="ECO:0000256" key="1">
    <source>
        <dbReference type="ARBA" id="ARBA00023125"/>
    </source>
</evidence>
<keyword evidence="2 3" id="KW-0539">Nucleus</keyword>
<keyword evidence="7" id="KW-1185">Reference proteome</keyword>
<keyword evidence="1 3" id="KW-0238">DNA-binding</keyword>
<organism evidence="6 7">
    <name type="scientific">Hohenbuehelia grisea</name>
    <dbReference type="NCBI Taxonomy" id="104357"/>
    <lineage>
        <taxon>Eukaryota</taxon>
        <taxon>Fungi</taxon>
        <taxon>Dikarya</taxon>
        <taxon>Basidiomycota</taxon>
        <taxon>Agaricomycotina</taxon>
        <taxon>Agaricomycetes</taxon>
        <taxon>Agaricomycetidae</taxon>
        <taxon>Agaricales</taxon>
        <taxon>Pleurotineae</taxon>
        <taxon>Pleurotaceae</taxon>
        <taxon>Hohenbuehelia</taxon>
    </lineage>
</organism>
<evidence type="ECO:0000256" key="3">
    <source>
        <dbReference type="PROSITE-ProRule" id="PRU00267"/>
    </source>
</evidence>
<dbReference type="SMART" id="SM00398">
    <property type="entry name" value="HMG"/>
    <property type="match status" value="1"/>
</dbReference>
<feature type="domain" description="HMG box" evidence="5">
    <location>
        <begin position="98"/>
        <end position="167"/>
    </location>
</feature>
<reference evidence="7" key="1">
    <citation type="submission" date="2024-06" db="EMBL/GenBank/DDBJ databases">
        <title>Multi-omics analyses provide insights into the biosynthesis of the anticancer antibiotic pleurotin in Hohenbuehelia grisea.</title>
        <authorList>
            <person name="Weaver J.A."/>
            <person name="Alberti F."/>
        </authorList>
    </citation>
    <scope>NUCLEOTIDE SEQUENCE [LARGE SCALE GENOMIC DNA]</scope>
    <source>
        <strain evidence="7">T-177</strain>
    </source>
</reference>
<feature type="compositionally biased region" description="Basic residues" evidence="4">
    <location>
        <begin position="169"/>
        <end position="182"/>
    </location>
</feature>
<comment type="caution">
    <text evidence="6">The sequence shown here is derived from an EMBL/GenBank/DDBJ whole genome shotgun (WGS) entry which is preliminary data.</text>
</comment>
<proteinExistence type="predicted"/>
<feature type="compositionally biased region" description="Basic and acidic residues" evidence="4">
    <location>
        <begin position="158"/>
        <end position="168"/>
    </location>
</feature>
<name>A0ABR3JWL1_9AGAR</name>
<dbReference type="PROSITE" id="PS50118">
    <property type="entry name" value="HMG_BOX_2"/>
    <property type="match status" value="1"/>
</dbReference>
<dbReference type="Pfam" id="PF00505">
    <property type="entry name" value="HMG_box"/>
    <property type="match status" value="1"/>
</dbReference>
<dbReference type="InterPro" id="IPR051356">
    <property type="entry name" value="SOX/SOX-like_TF"/>
</dbReference>
<evidence type="ECO:0000259" key="5">
    <source>
        <dbReference type="PROSITE" id="PS50118"/>
    </source>
</evidence>
<dbReference type="CDD" id="cd01389">
    <property type="entry name" value="HMG-box_ROX1-like"/>
    <property type="match status" value="1"/>
</dbReference>
<feature type="region of interest" description="Disordered" evidence="4">
    <location>
        <begin position="158"/>
        <end position="192"/>
    </location>
</feature>
<dbReference type="Proteomes" id="UP001556367">
    <property type="component" value="Unassembled WGS sequence"/>
</dbReference>
<evidence type="ECO:0000313" key="6">
    <source>
        <dbReference type="EMBL" id="KAL0960241.1"/>
    </source>
</evidence>
<accession>A0ABR3JWL1</accession>
<dbReference type="PANTHER" id="PTHR45789:SF2">
    <property type="entry name" value="FI18025P1"/>
    <property type="match status" value="1"/>
</dbReference>
<dbReference type="EMBL" id="JASNQZ010000002">
    <property type="protein sequence ID" value="KAL0960241.1"/>
    <property type="molecule type" value="Genomic_DNA"/>
</dbReference>
<feature type="compositionally biased region" description="Basic residues" evidence="4">
    <location>
        <begin position="83"/>
        <end position="94"/>
    </location>
</feature>
<evidence type="ECO:0000313" key="7">
    <source>
        <dbReference type="Proteomes" id="UP001556367"/>
    </source>
</evidence>
<gene>
    <name evidence="6" type="ORF">HGRIS_011873</name>
</gene>
<dbReference type="InterPro" id="IPR036910">
    <property type="entry name" value="HMG_box_dom_sf"/>
</dbReference>
<dbReference type="SUPFAM" id="SSF47095">
    <property type="entry name" value="HMG-box"/>
    <property type="match status" value="1"/>
</dbReference>
<protein>
    <recommendedName>
        <fullName evidence="5">HMG box domain-containing protein</fullName>
    </recommendedName>
</protein>
<dbReference type="InterPro" id="IPR009071">
    <property type="entry name" value="HMG_box_dom"/>
</dbReference>
<dbReference type="PANTHER" id="PTHR45789">
    <property type="entry name" value="FI18025P1"/>
    <property type="match status" value="1"/>
</dbReference>
<evidence type="ECO:0000256" key="4">
    <source>
        <dbReference type="SAM" id="MobiDB-lite"/>
    </source>
</evidence>
<feature type="DNA-binding region" description="HMG box" evidence="3">
    <location>
        <begin position="98"/>
        <end position="167"/>
    </location>
</feature>
<feature type="compositionally biased region" description="Acidic residues" evidence="4">
    <location>
        <begin position="50"/>
        <end position="60"/>
    </location>
</feature>
<evidence type="ECO:0000256" key="2">
    <source>
        <dbReference type="ARBA" id="ARBA00023242"/>
    </source>
</evidence>
<feature type="region of interest" description="Disordered" evidence="4">
    <location>
        <begin position="402"/>
        <end position="431"/>
    </location>
</feature>
<dbReference type="Gene3D" id="1.10.30.10">
    <property type="entry name" value="High mobility group box domain"/>
    <property type="match status" value="1"/>
</dbReference>
<feature type="region of interest" description="Disordered" evidence="4">
    <location>
        <begin position="1"/>
        <end position="98"/>
    </location>
</feature>
<feature type="region of interest" description="Disordered" evidence="4">
    <location>
        <begin position="219"/>
        <end position="247"/>
    </location>
</feature>
<sequence>MPAVRLSSRRRRSSLGIALNPAKAGTYGITSPPPRPVTFAPNVTPGTYIEPEDDEDDDYSPESSSPKNLLFPPTEVQAPVPARPRRVPPGKRRSLGYIPRPPNAFMLFRANFVRQKHVPGSIETNHGSLSKIIGETWKAAPLEERRVWEAKAKQAKAEHKAKYPDYRFRPVHNKNKDKKKVKPQPSAEDEQRCTEVAHLLLQGKKGDDLAAAVRDLDNRRATPSHQSSPQPQPQFTDGPLYPHRRSSSVPLPDYFPMHSNMGIALPSVPFFSSRAPSPVHSISRSQRMMLGQRRASSARPSAFRSWTMPTLGSLARDDSPLPDVDTSLFESSFLDATNSNFSFPVYDNAAPFAPSASSFVSPLDSVPPDFSVAPSPVYTSTSSVSQPLPEIDPMGWYAPAMQQGQAMENSQPSTAYSGSPAPELPDHGLPVVHAPQPQSASASVFTDLWQGVDSSDAYHQGYVAEQQQQPSYETMDPNQATLGLHFTDASNQMQFSQDACGTASDMSFAPVGLDSLFEQPNYGGFGYDYHDMDQSMVN</sequence>
<feature type="compositionally biased region" description="Polar residues" evidence="4">
    <location>
        <begin position="402"/>
        <end position="417"/>
    </location>
</feature>